<dbReference type="AlphaFoldDB" id="L2F651"/>
<dbReference type="Gene3D" id="1.10.150.650">
    <property type="match status" value="1"/>
</dbReference>
<dbReference type="InterPro" id="IPR003141">
    <property type="entry name" value="Pol/His_phosphatase_N"/>
</dbReference>
<dbReference type="EMBL" id="ANIN01000002">
    <property type="protein sequence ID" value="ELA08385.1"/>
    <property type="molecule type" value="Genomic_DNA"/>
</dbReference>
<dbReference type="SMART" id="SM00481">
    <property type="entry name" value="POLIIIAc"/>
    <property type="match status" value="1"/>
</dbReference>
<accession>L2F651</accession>
<reference evidence="2 3" key="1">
    <citation type="journal article" date="2013" name="Genome Announc.">
        <title>Genome Sequence of Moraxella macacae 0408225, a Novel Bacterial Species Isolated from a Cynomolgus Macaque with Epistaxis.</title>
        <authorList>
            <person name="Ladner J.T."/>
            <person name="Whitehouse C.A."/>
            <person name="Koroleva G.I."/>
            <person name="Palacios G.F."/>
        </authorList>
    </citation>
    <scope>NUCLEOTIDE SEQUENCE [LARGE SCALE GENOMIC DNA]</scope>
    <source>
        <strain evidence="2 3">0408225</strain>
    </source>
</reference>
<dbReference type="PATRIC" id="fig|1230338.3.peg.1595"/>
<name>L2F651_9GAMM</name>
<dbReference type="PANTHER" id="PTHR42924:SF3">
    <property type="entry name" value="POLYMERASE_HISTIDINOL PHOSPHATASE N-TERMINAL DOMAIN-CONTAINING PROTEIN"/>
    <property type="match status" value="1"/>
</dbReference>
<dbReference type="PANTHER" id="PTHR42924">
    <property type="entry name" value="EXONUCLEASE"/>
    <property type="match status" value="1"/>
</dbReference>
<feature type="domain" description="Polymerase/histidinol phosphatase N-terminal" evidence="1">
    <location>
        <begin position="20"/>
        <end position="85"/>
    </location>
</feature>
<dbReference type="InterPro" id="IPR052018">
    <property type="entry name" value="PHP_domain"/>
</dbReference>
<dbReference type="SUPFAM" id="SSF89550">
    <property type="entry name" value="PHP domain-like"/>
    <property type="match status" value="1"/>
</dbReference>
<dbReference type="GO" id="GO:0004534">
    <property type="term" value="F:5'-3' RNA exonuclease activity"/>
    <property type="evidence" value="ECO:0007669"/>
    <property type="project" value="TreeGrafter"/>
</dbReference>
<evidence type="ECO:0000313" key="2">
    <source>
        <dbReference type="EMBL" id="ELA08385.1"/>
    </source>
</evidence>
<protein>
    <submittedName>
        <fullName evidence="2">PHP-like protein</fullName>
    </submittedName>
</protein>
<dbReference type="STRING" id="1230338.MOMA_07486"/>
<evidence type="ECO:0000259" key="1">
    <source>
        <dbReference type="SMART" id="SM00481"/>
    </source>
</evidence>
<sequence>MPTDIENLLKQSPIYTVLPFDLHCHSTRSDGTFSPAEVVQKAFDNGVKVLALTDHDTILGLAEAKQTAKKLGMLLINGVEISCRHRIVGGYSKKPSQAEKVIHVLGYGFDNLDKMGDRLLAIQQSRQTRGKAMCEKVAKTCQVDFDEFWQAVLTEAKGNPQAVGRMHIANVMVKKGFVSDVQKAFSRYLGDHKSCYVALDTLCLKDCVDLIHACGGKASLAHATCYNLTANKIRKLIADFKQAGGDAIELPQTNEAQSTRHMIDRCIKEHQLLVSVGSDFHGITSPWRILGRVPKLHDGQIGIWQKL</sequence>
<dbReference type="eggNOG" id="COG0613">
    <property type="taxonomic scope" value="Bacteria"/>
</dbReference>
<dbReference type="GO" id="GO:0035312">
    <property type="term" value="F:5'-3' DNA exonuclease activity"/>
    <property type="evidence" value="ECO:0007669"/>
    <property type="project" value="TreeGrafter"/>
</dbReference>
<dbReference type="InterPro" id="IPR016195">
    <property type="entry name" value="Pol/histidinol_Pase-like"/>
</dbReference>
<dbReference type="Proteomes" id="UP000023795">
    <property type="component" value="Unassembled WGS sequence"/>
</dbReference>
<keyword evidence="3" id="KW-1185">Reference proteome</keyword>
<gene>
    <name evidence="2" type="ORF">MOMA_07486</name>
</gene>
<dbReference type="Pfam" id="PF02811">
    <property type="entry name" value="PHP"/>
    <property type="match status" value="1"/>
</dbReference>
<comment type="caution">
    <text evidence="2">The sequence shown here is derived from an EMBL/GenBank/DDBJ whole genome shotgun (WGS) entry which is preliminary data.</text>
</comment>
<proteinExistence type="predicted"/>
<dbReference type="InterPro" id="IPR004013">
    <property type="entry name" value="PHP_dom"/>
</dbReference>
<dbReference type="Gene3D" id="3.20.20.140">
    <property type="entry name" value="Metal-dependent hydrolases"/>
    <property type="match status" value="1"/>
</dbReference>
<organism evidence="2 3">
    <name type="scientific">Moraxella macacae 0408225</name>
    <dbReference type="NCBI Taxonomy" id="1230338"/>
    <lineage>
        <taxon>Bacteria</taxon>
        <taxon>Pseudomonadati</taxon>
        <taxon>Pseudomonadota</taxon>
        <taxon>Gammaproteobacteria</taxon>
        <taxon>Moraxellales</taxon>
        <taxon>Moraxellaceae</taxon>
        <taxon>Moraxella</taxon>
    </lineage>
</organism>
<dbReference type="CDD" id="cd07438">
    <property type="entry name" value="PHP_HisPPase_AMP"/>
    <property type="match status" value="1"/>
</dbReference>
<dbReference type="RefSeq" id="WP_009501938.1">
    <property type="nucleotide sequence ID" value="NZ_ANIN01000002.1"/>
</dbReference>
<evidence type="ECO:0000313" key="3">
    <source>
        <dbReference type="Proteomes" id="UP000023795"/>
    </source>
</evidence>